<evidence type="ECO:0000313" key="3">
    <source>
        <dbReference type="EMBL" id="KAG7724574.1"/>
    </source>
</evidence>
<gene>
    <name evidence="3" type="ORF">KL933_004768</name>
    <name evidence="4" type="ORF">KL946_002245</name>
</gene>
<dbReference type="Pfam" id="PF01648">
    <property type="entry name" value="ACPS"/>
    <property type="match status" value="1"/>
</dbReference>
<evidence type="ECO:0000313" key="6">
    <source>
        <dbReference type="Proteomes" id="UP000738402"/>
    </source>
</evidence>
<feature type="domain" description="4'-phosphopantetheinyl transferase" evidence="2">
    <location>
        <begin position="6"/>
        <end position="127"/>
    </location>
</feature>
<proteinExistence type="predicted"/>
<dbReference type="EMBL" id="JAHLUN010000005">
    <property type="protein sequence ID" value="KAG7766065.1"/>
    <property type="molecule type" value="Genomic_DNA"/>
</dbReference>
<evidence type="ECO:0000259" key="2">
    <source>
        <dbReference type="Pfam" id="PF01648"/>
    </source>
</evidence>
<evidence type="ECO:0000313" key="4">
    <source>
        <dbReference type="EMBL" id="KAG7766065.1"/>
    </source>
</evidence>
<dbReference type="GO" id="GO:0008897">
    <property type="term" value="F:holo-[acyl-carrier-protein] synthase activity"/>
    <property type="evidence" value="ECO:0007669"/>
    <property type="project" value="InterPro"/>
</dbReference>
<accession>A0AAN6HYN7</accession>
<evidence type="ECO:0000256" key="1">
    <source>
        <dbReference type="ARBA" id="ARBA00022679"/>
    </source>
</evidence>
<dbReference type="GO" id="GO:0000287">
    <property type="term" value="F:magnesium ion binding"/>
    <property type="evidence" value="ECO:0007669"/>
    <property type="project" value="InterPro"/>
</dbReference>
<dbReference type="Proteomes" id="UP000738402">
    <property type="component" value="Unassembled WGS sequence"/>
</dbReference>
<evidence type="ECO:0000313" key="5">
    <source>
        <dbReference type="Proteomes" id="UP000697297"/>
    </source>
</evidence>
<dbReference type="InterPro" id="IPR037143">
    <property type="entry name" value="4-PPantetheinyl_Trfase_dom_sf"/>
</dbReference>
<dbReference type="AlphaFoldDB" id="A0AAN6HYN7"/>
<dbReference type="Gene3D" id="3.90.470.20">
    <property type="entry name" value="4'-phosphopantetheinyl transferase domain"/>
    <property type="match status" value="1"/>
</dbReference>
<protein>
    <recommendedName>
        <fullName evidence="2">4'-phosphopantetheinyl transferase domain-containing protein</fullName>
    </recommendedName>
</protein>
<comment type="caution">
    <text evidence="3">The sequence shown here is derived from an EMBL/GenBank/DDBJ whole genome shotgun (WGS) entry which is preliminary data.</text>
</comment>
<name>A0AAN6HYN7_9ASCO</name>
<reference evidence="3 5" key="1">
    <citation type="journal article" date="2021" name="G3 (Bethesda)">
        <title>Genomic diversity, chromosomal rearrangements, and interspecies hybridization in the ogataea polymorpha species complex.</title>
        <authorList>
            <person name="Hanson S.J."/>
            <person name="Cinneide E.O."/>
            <person name="Salzberg L.I."/>
            <person name="Wolfe K.H."/>
            <person name="McGowan J."/>
            <person name="Fitzpatrick D.A."/>
            <person name="Matlin K."/>
        </authorList>
    </citation>
    <scope>NUCLEOTIDE SEQUENCE</scope>
    <source>
        <strain evidence="4">81-436-3</strain>
        <strain evidence="3">83-405-1</strain>
    </source>
</reference>
<dbReference type="SUPFAM" id="SSF56214">
    <property type="entry name" value="4'-phosphopantetheinyl transferase"/>
    <property type="match status" value="1"/>
</dbReference>
<sequence length="135" mass="15176">MSVIAVGTDLHRIGRFAAILARHGLASPHVHRLAARVLHPDRELPGFVRACQQSQLDKCTRALAHSWCVKEALYKTLDTPDQATFAMRHWYKYNHANGRPHVASDSYARHERFLVSLSHDGDYVSSVVVRAHGTN</sequence>
<dbReference type="Proteomes" id="UP000697297">
    <property type="component" value="Unassembled WGS sequence"/>
</dbReference>
<keyword evidence="1" id="KW-0808">Transferase</keyword>
<dbReference type="InterPro" id="IPR008278">
    <property type="entry name" value="4-PPantetheinyl_Trfase_dom"/>
</dbReference>
<dbReference type="EMBL" id="JAHLUH010000016">
    <property type="protein sequence ID" value="KAG7724574.1"/>
    <property type="molecule type" value="Genomic_DNA"/>
</dbReference>
<keyword evidence="5" id="KW-1185">Reference proteome</keyword>
<organism evidence="3 6">
    <name type="scientific">Ogataea haglerorum</name>
    <dbReference type="NCBI Taxonomy" id="1937702"/>
    <lineage>
        <taxon>Eukaryota</taxon>
        <taxon>Fungi</taxon>
        <taxon>Dikarya</taxon>
        <taxon>Ascomycota</taxon>
        <taxon>Saccharomycotina</taxon>
        <taxon>Pichiomycetes</taxon>
        <taxon>Pichiales</taxon>
        <taxon>Pichiaceae</taxon>
        <taxon>Ogataea</taxon>
    </lineage>
</organism>